<feature type="region of interest" description="Disordered" evidence="1">
    <location>
        <begin position="1"/>
        <end position="92"/>
    </location>
</feature>
<sequence length="295" mass="33071">MSSSGDGGNDLQGSQRPPDDTEINLGLNQEEFPVRKISESPRKRKRSGSPSSDSSTSESTSASSSEESHSSTAKKRKLFKKKKKKKAEAEKPPTVISCKVLRHQAKPLLYLGTRMTDPDCKEALETALQLWGVAFNDTTKSRRRNIIHQENFDLSESNHLFGRYFLKTMVRSADDEAKLNAVNRNGGSNNNRHRRESRGGRHDHRKDRHPYRIQGDKGYGNKNPGFSQHSGYVPLPLKIKSPVVKTPTPVGGRLGSFASAWRRFSKDPWVLNIVSFGLQIEFLSTPTQKSPFPIK</sequence>
<gene>
    <name evidence="2" type="ORF">GHT06_011423</name>
</gene>
<evidence type="ECO:0000256" key="1">
    <source>
        <dbReference type="SAM" id="MobiDB-lite"/>
    </source>
</evidence>
<feature type="compositionally biased region" description="Basic residues" evidence="1">
    <location>
        <begin position="72"/>
        <end position="86"/>
    </location>
</feature>
<keyword evidence="3" id="KW-1185">Reference proteome</keyword>
<feature type="compositionally biased region" description="Gly residues" evidence="1">
    <location>
        <begin position="1"/>
        <end position="10"/>
    </location>
</feature>
<reference evidence="2 3" key="1">
    <citation type="submission" date="2022-05" db="EMBL/GenBank/DDBJ databases">
        <title>A multi-omics perspective on studying reproductive biology in Daphnia sinensis.</title>
        <authorList>
            <person name="Jia J."/>
        </authorList>
    </citation>
    <scope>NUCLEOTIDE SEQUENCE [LARGE SCALE GENOMIC DNA]</scope>
    <source>
        <strain evidence="2 3">WSL</strain>
    </source>
</reference>
<protein>
    <submittedName>
        <fullName evidence="2">Uncharacterized protein</fullName>
    </submittedName>
</protein>
<comment type="caution">
    <text evidence="2">The sequence shown here is derived from an EMBL/GenBank/DDBJ whole genome shotgun (WGS) entry which is preliminary data.</text>
</comment>
<feature type="compositionally biased region" description="Low complexity" evidence="1">
    <location>
        <begin position="48"/>
        <end position="65"/>
    </location>
</feature>
<dbReference type="Proteomes" id="UP000820818">
    <property type="component" value="Linkage Group LG3"/>
</dbReference>
<dbReference type="AlphaFoldDB" id="A0AAD5PUK8"/>
<feature type="region of interest" description="Disordered" evidence="1">
    <location>
        <begin position="180"/>
        <end position="223"/>
    </location>
</feature>
<organism evidence="2 3">
    <name type="scientific">Daphnia sinensis</name>
    <dbReference type="NCBI Taxonomy" id="1820382"/>
    <lineage>
        <taxon>Eukaryota</taxon>
        <taxon>Metazoa</taxon>
        <taxon>Ecdysozoa</taxon>
        <taxon>Arthropoda</taxon>
        <taxon>Crustacea</taxon>
        <taxon>Branchiopoda</taxon>
        <taxon>Diplostraca</taxon>
        <taxon>Cladocera</taxon>
        <taxon>Anomopoda</taxon>
        <taxon>Daphniidae</taxon>
        <taxon>Daphnia</taxon>
        <taxon>Daphnia similis group</taxon>
    </lineage>
</organism>
<name>A0AAD5PUK8_9CRUS</name>
<evidence type="ECO:0000313" key="3">
    <source>
        <dbReference type="Proteomes" id="UP000820818"/>
    </source>
</evidence>
<feature type="compositionally biased region" description="Basic residues" evidence="1">
    <location>
        <begin position="191"/>
        <end position="211"/>
    </location>
</feature>
<dbReference type="EMBL" id="WJBH02000003">
    <property type="protein sequence ID" value="KAI9560491.1"/>
    <property type="molecule type" value="Genomic_DNA"/>
</dbReference>
<evidence type="ECO:0000313" key="2">
    <source>
        <dbReference type="EMBL" id="KAI9560491.1"/>
    </source>
</evidence>
<feature type="compositionally biased region" description="Basic and acidic residues" evidence="1">
    <location>
        <begin position="32"/>
        <end position="41"/>
    </location>
</feature>
<accession>A0AAD5PUK8</accession>
<proteinExistence type="predicted"/>